<dbReference type="VEuPathDB" id="VectorBase:GPAI013388"/>
<dbReference type="AlphaFoldDB" id="A0A1A9ZFZ4"/>
<name>A0A1A9ZFZ4_GLOPL</name>
<evidence type="ECO:0000313" key="1">
    <source>
        <dbReference type="EnsemblMetazoa" id="GPAI013388-PA"/>
    </source>
</evidence>
<reference evidence="2" key="1">
    <citation type="submission" date="2014-03" db="EMBL/GenBank/DDBJ databases">
        <authorList>
            <person name="Aksoy S."/>
            <person name="Warren W."/>
            <person name="Wilson R.K."/>
        </authorList>
    </citation>
    <scope>NUCLEOTIDE SEQUENCE [LARGE SCALE GENOMIC DNA]</scope>
    <source>
        <strain evidence="2">IAEA</strain>
    </source>
</reference>
<evidence type="ECO:0000313" key="2">
    <source>
        <dbReference type="Proteomes" id="UP000092445"/>
    </source>
</evidence>
<dbReference type="Proteomes" id="UP000092445">
    <property type="component" value="Unassembled WGS sequence"/>
</dbReference>
<protein>
    <submittedName>
        <fullName evidence="1">Uncharacterized protein</fullName>
    </submittedName>
</protein>
<proteinExistence type="predicted"/>
<keyword evidence="2" id="KW-1185">Reference proteome</keyword>
<accession>A0A1A9ZFZ4</accession>
<reference evidence="1" key="2">
    <citation type="submission" date="2020-05" db="UniProtKB">
        <authorList>
            <consortium name="EnsemblMetazoa"/>
        </authorList>
    </citation>
    <scope>IDENTIFICATION</scope>
    <source>
        <strain evidence="1">IAEA</strain>
    </source>
</reference>
<organism evidence="1 2">
    <name type="scientific">Glossina pallidipes</name>
    <name type="common">Tsetse fly</name>
    <dbReference type="NCBI Taxonomy" id="7398"/>
    <lineage>
        <taxon>Eukaryota</taxon>
        <taxon>Metazoa</taxon>
        <taxon>Ecdysozoa</taxon>
        <taxon>Arthropoda</taxon>
        <taxon>Hexapoda</taxon>
        <taxon>Insecta</taxon>
        <taxon>Pterygota</taxon>
        <taxon>Neoptera</taxon>
        <taxon>Endopterygota</taxon>
        <taxon>Diptera</taxon>
        <taxon>Brachycera</taxon>
        <taxon>Muscomorpha</taxon>
        <taxon>Hippoboscoidea</taxon>
        <taxon>Glossinidae</taxon>
        <taxon>Glossina</taxon>
    </lineage>
</organism>
<sequence length="127" mass="14992">MFYDFQVMRFVEQVKKATYIPCNFSIHNAKLLPNRHLFKVSIEEYSLVNVMPRFASTRNERKFNFESIEDINLKLRAIINHGPDEVHCKCRRGSPKTTPALAKQDPEEVRKENFVQIFCKSTRLMLL</sequence>
<dbReference type="EnsemblMetazoa" id="GPAI013388-RA">
    <property type="protein sequence ID" value="GPAI013388-PA"/>
    <property type="gene ID" value="GPAI013388"/>
</dbReference>